<dbReference type="AlphaFoldDB" id="A0A383BLS0"/>
<evidence type="ECO:0000256" key="1">
    <source>
        <dbReference type="SAM" id="MobiDB-lite"/>
    </source>
</evidence>
<name>A0A383BLS0_9ZZZZ</name>
<protein>
    <submittedName>
        <fullName evidence="2">Uncharacterized protein</fullName>
    </submittedName>
</protein>
<reference evidence="2" key="1">
    <citation type="submission" date="2018-05" db="EMBL/GenBank/DDBJ databases">
        <authorList>
            <person name="Lanie J.A."/>
            <person name="Ng W.-L."/>
            <person name="Kazmierczak K.M."/>
            <person name="Andrzejewski T.M."/>
            <person name="Davidsen T.M."/>
            <person name="Wayne K.J."/>
            <person name="Tettelin H."/>
            <person name="Glass J.I."/>
            <person name="Rusch D."/>
            <person name="Podicherti R."/>
            <person name="Tsui H.-C.T."/>
            <person name="Winkler M.E."/>
        </authorList>
    </citation>
    <scope>NUCLEOTIDE SEQUENCE</scope>
</reference>
<accession>A0A383BLS0</accession>
<sequence length="38" mass="4300">MRYSASTLEEPTEAGRRELEQESLRLSYLSANGRVLAD</sequence>
<feature type="non-terminal residue" evidence="2">
    <location>
        <position position="38"/>
    </location>
</feature>
<evidence type="ECO:0000313" key="2">
    <source>
        <dbReference type="EMBL" id="SVE21087.1"/>
    </source>
</evidence>
<gene>
    <name evidence="2" type="ORF">METZ01_LOCUS473941</name>
</gene>
<feature type="region of interest" description="Disordered" evidence="1">
    <location>
        <begin position="1"/>
        <end position="20"/>
    </location>
</feature>
<proteinExistence type="predicted"/>
<dbReference type="EMBL" id="UINC01201649">
    <property type="protein sequence ID" value="SVE21087.1"/>
    <property type="molecule type" value="Genomic_DNA"/>
</dbReference>
<organism evidence="2">
    <name type="scientific">marine metagenome</name>
    <dbReference type="NCBI Taxonomy" id="408172"/>
    <lineage>
        <taxon>unclassified sequences</taxon>
        <taxon>metagenomes</taxon>
        <taxon>ecological metagenomes</taxon>
    </lineage>
</organism>